<evidence type="ECO:0000256" key="1">
    <source>
        <dbReference type="ARBA" id="ARBA00004123"/>
    </source>
</evidence>
<feature type="domain" description="SMC hinge" evidence="13">
    <location>
        <begin position="554"/>
        <end position="670"/>
    </location>
</feature>
<dbReference type="GO" id="GO:0051301">
    <property type="term" value="P:cell division"/>
    <property type="evidence" value="ECO:0007669"/>
    <property type="project" value="UniProtKB-KW"/>
</dbReference>
<evidence type="ECO:0000256" key="5">
    <source>
        <dbReference type="ARBA" id="ARBA00022618"/>
    </source>
</evidence>
<dbReference type="InterPro" id="IPR036277">
    <property type="entry name" value="SMC_hinge_sf"/>
</dbReference>
<dbReference type="SUPFAM" id="SSF75553">
    <property type="entry name" value="Smc hinge domain"/>
    <property type="match status" value="1"/>
</dbReference>
<dbReference type="GO" id="GO:0008278">
    <property type="term" value="C:cohesin complex"/>
    <property type="evidence" value="ECO:0007669"/>
    <property type="project" value="InterPro"/>
</dbReference>
<name>A0A9Q9ADI0_9PEZI</name>
<evidence type="ECO:0000256" key="6">
    <source>
        <dbReference type="ARBA" id="ARBA00022776"/>
    </source>
</evidence>
<keyword evidence="5" id="KW-0132">Cell division</keyword>
<dbReference type="Gene3D" id="3.30.70.1620">
    <property type="match status" value="1"/>
</dbReference>
<evidence type="ECO:0000256" key="12">
    <source>
        <dbReference type="SAM" id="MobiDB-lite"/>
    </source>
</evidence>
<evidence type="ECO:0000313" key="15">
    <source>
        <dbReference type="Proteomes" id="UP001056384"/>
    </source>
</evidence>
<keyword evidence="15" id="KW-1185">Reference proteome</keyword>
<dbReference type="SUPFAM" id="SSF57997">
    <property type="entry name" value="Tropomyosin"/>
    <property type="match status" value="1"/>
</dbReference>
<reference evidence="14" key="1">
    <citation type="submission" date="2022-06" db="EMBL/GenBank/DDBJ databases">
        <title>Complete genome sequences of two strains of the flax pathogen Septoria linicola.</title>
        <authorList>
            <person name="Lapalu N."/>
            <person name="Simon A."/>
            <person name="Demenou B."/>
            <person name="Paumier D."/>
            <person name="Guillot M.-P."/>
            <person name="Gout L."/>
            <person name="Valade R."/>
        </authorList>
    </citation>
    <scope>NUCLEOTIDE SEQUENCE</scope>
    <source>
        <strain evidence="14">SE15195</strain>
    </source>
</reference>
<dbReference type="GO" id="GO:0003677">
    <property type="term" value="F:DNA binding"/>
    <property type="evidence" value="ECO:0007669"/>
    <property type="project" value="TreeGrafter"/>
</dbReference>
<evidence type="ECO:0000256" key="7">
    <source>
        <dbReference type="ARBA" id="ARBA00023054"/>
    </source>
</evidence>
<dbReference type="PIRSF" id="PIRSF005719">
    <property type="entry name" value="SMC"/>
    <property type="match status" value="1"/>
</dbReference>
<dbReference type="GO" id="GO:0016887">
    <property type="term" value="F:ATP hydrolysis activity"/>
    <property type="evidence" value="ECO:0007669"/>
    <property type="project" value="InterPro"/>
</dbReference>
<dbReference type="GO" id="GO:0005634">
    <property type="term" value="C:nucleus"/>
    <property type="evidence" value="ECO:0007669"/>
    <property type="project" value="UniProtKB-SubCell"/>
</dbReference>
<proteinExistence type="inferred from homology"/>
<dbReference type="AlphaFoldDB" id="A0A9Q9ADI0"/>
<comment type="subcellular location">
    <subcellularLocation>
        <location evidence="2">Chromosome</location>
    </subcellularLocation>
    <subcellularLocation>
        <location evidence="1 10">Nucleus</location>
    </subcellularLocation>
</comment>
<dbReference type="CDD" id="cd03275">
    <property type="entry name" value="ABC_SMC1_euk"/>
    <property type="match status" value="1"/>
</dbReference>
<dbReference type="InterPro" id="IPR010935">
    <property type="entry name" value="SMC_hinge"/>
</dbReference>
<dbReference type="Pfam" id="PF02463">
    <property type="entry name" value="SMC_N"/>
    <property type="match status" value="1"/>
</dbReference>
<feature type="coiled-coil region" evidence="11">
    <location>
        <begin position="752"/>
        <end position="848"/>
    </location>
</feature>
<keyword evidence="9" id="KW-0131">Cell cycle</keyword>
<keyword evidence="4" id="KW-0158">Chromosome</keyword>
<dbReference type="Pfam" id="PF06470">
    <property type="entry name" value="SMC_hinge"/>
    <property type="match status" value="1"/>
</dbReference>
<dbReference type="EMBL" id="CP099418">
    <property type="protein sequence ID" value="USW47120.1"/>
    <property type="molecule type" value="Genomic_DNA"/>
</dbReference>
<evidence type="ECO:0000256" key="3">
    <source>
        <dbReference type="ARBA" id="ARBA00005597"/>
    </source>
</evidence>
<comment type="similarity">
    <text evidence="3">Belongs to the SMC family. SMC1 subfamily.</text>
</comment>
<evidence type="ECO:0000313" key="14">
    <source>
        <dbReference type="EMBL" id="USW47120.1"/>
    </source>
</evidence>
<evidence type="ECO:0000256" key="4">
    <source>
        <dbReference type="ARBA" id="ARBA00022454"/>
    </source>
</evidence>
<organism evidence="14 15">
    <name type="scientific">Septoria linicola</name>
    <dbReference type="NCBI Taxonomy" id="215465"/>
    <lineage>
        <taxon>Eukaryota</taxon>
        <taxon>Fungi</taxon>
        <taxon>Dikarya</taxon>
        <taxon>Ascomycota</taxon>
        <taxon>Pezizomycotina</taxon>
        <taxon>Dothideomycetes</taxon>
        <taxon>Dothideomycetidae</taxon>
        <taxon>Mycosphaerellales</taxon>
        <taxon>Mycosphaerellaceae</taxon>
        <taxon>Septoria</taxon>
    </lineage>
</organism>
<dbReference type="InterPro" id="IPR027417">
    <property type="entry name" value="P-loop_NTPase"/>
</dbReference>
<dbReference type="GO" id="GO:0007062">
    <property type="term" value="P:sister chromatid cohesion"/>
    <property type="evidence" value="ECO:0007669"/>
    <property type="project" value="InterPro"/>
</dbReference>
<keyword evidence="8 10" id="KW-0539">Nucleus</keyword>
<evidence type="ECO:0000256" key="11">
    <source>
        <dbReference type="SAM" id="Coils"/>
    </source>
</evidence>
<dbReference type="GO" id="GO:0005524">
    <property type="term" value="F:ATP binding"/>
    <property type="evidence" value="ECO:0007669"/>
    <property type="project" value="InterPro"/>
</dbReference>
<keyword evidence="6" id="KW-0498">Mitosis</keyword>
<dbReference type="InterPro" id="IPR028468">
    <property type="entry name" value="Smc1_ABC"/>
</dbReference>
<feature type="compositionally biased region" description="Acidic residues" evidence="12">
    <location>
        <begin position="86"/>
        <end position="108"/>
    </location>
</feature>
<accession>A0A9Q9ADI0</accession>
<dbReference type="Gene3D" id="1.20.1060.20">
    <property type="match status" value="1"/>
</dbReference>
<evidence type="ECO:0000259" key="13">
    <source>
        <dbReference type="SMART" id="SM00968"/>
    </source>
</evidence>
<feature type="region of interest" description="Disordered" evidence="12">
    <location>
        <begin position="318"/>
        <end position="339"/>
    </location>
</feature>
<dbReference type="SUPFAM" id="SSF52540">
    <property type="entry name" value="P-loop containing nucleoside triphosphate hydrolases"/>
    <property type="match status" value="1"/>
</dbReference>
<dbReference type="Proteomes" id="UP001056384">
    <property type="component" value="Chromosome 1"/>
</dbReference>
<dbReference type="SMART" id="SM00968">
    <property type="entry name" value="SMC_hinge"/>
    <property type="match status" value="1"/>
</dbReference>
<dbReference type="PANTHER" id="PTHR18937:SF12">
    <property type="entry name" value="STRUCTURAL MAINTENANCE OF CHROMOSOMES PROTEIN"/>
    <property type="match status" value="1"/>
</dbReference>
<evidence type="ECO:0000256" key="2">
    <source>
        <dbReference type="ARBA" id="ARBA00004286"/>
    </source>
</evidence>
<feature type="coiled-coil region" evidence="11">
    <location>
        <begin position="363"/>
        <end position="397"/>
    </location>
</feature>
<dbReference type="InterPro" id="IPR003395">
    <property type="entry name" value="RecF/RecN/SMC_N"/>
</dbReference>
<feature type="coiled-coil region" evidence="11">
    <location>
        <begin position="214"/>
        <end position="313"/>
    </location>
</feature>
<evidence type="ECO:0000256" key="10">
    <source>
        <dbReference type="PIRNR" id="PIRNR005719"/>
    </source>
</evidence>
<feature type="coiled-coil region" evidence="11">
    <location>
        <begin position="874"/>
        <end position="940"/>
    </location>
</feature>
<dbReference type="PANTHER" id="PTHR18937">
    <property type="entry name" value="STRUCTURAL MAINTENANCE OF CHROMOSOMES SMC FAMILY MEMBER"/>
    <property type="match status" value="1"/>
</dbReference>
<evidence type="ECO:0000256" key="8">
    <source>
        <dbReference type="ARBA" id="ARBA00023242"/>
    </source>
</evidence>
<dbReference type="OrthoDB" id="5575062at2759"/>
<sequence length="1267" mass="143748">MGKLLALELYNFKSYRGHHVMQFGDSYFTSIIGPNGSGKSNSMDAISFVLGIKSSHLRSTHLKDLVYRGRVMKNSKINADGTVAEDGADDDNDGDDADGGASDDEDEVELPRSQRDDPQTAWVMAVYEDDAGEEQRWKRTITSGGQSEYRINNRPVTAKVYNEALEAENILIKARNFLVFQGDVEMIASQSPKDLTKLIEQISGSVDHKAAYEARKEEKEAAEAESSLKNDSRRTINGEIREYQKQKAELDKYEQTRDERDQAVVTHVLWKLFHFQRTIQDSTAEIKKHQAELKEFKRNVRKFQDKLEAVKAEQAKVGREVSKGERGIKQKQKEAEEQDQKLVPIDEKLSIHDKNVQRYRGRIIEITSDRDQQQAAVEKMQKELATVQKAQKRWEAQWQAEQQKAGRALSREDLQELERLKKNVYQRTGSGQNKIENLLRQLRTDEETVKSLKSKLDGLEATTENLRQEIAALQQRRDDTAQSVTTTNNEIAGTKKSVNMLVSDRDRTEQKRRELDEKLHQVLTRFSEAQGYQRETKKESDQRAMVANLRRIYPGVKGQLGLLVRPKQKKYETAVSTVLGRHFDGIIVDTEKTARDCIAYLKDQHLGQATFIPLDTIVHKQANANLRGMHQGMRLAIDTIDFDTNLERALSFACGNAIVTDTIAIAKELVYKRGVDAKAVTLDGTVIHKGGNMTGGDGPGSSKRRFDDAEIAKLEQLIAKFRSDIDALPKGHKRQAEEEQLRSELSRLDLRQKYAEEELKTLDRNIQSKTKELRHLESQLAELRPKYEEQAEGVQTLQETLQEQKAEVAEVEDEVFAAFCQRTGYANIREYEAQNGELQDEARAKELEFKRQTSRLENQLEYEKQRLLSTEGRLKTTEAAAKRSQDQLAELQAKKDEIAAQLAQINEEIDELQAQIEELKKEFDERGEKVQEARRDLQKRSKGQEKTLKEISVLDAEVQRAASGRYSVLRTCKVDNIDLPLDQDSRKIAALPLEDEALQDEDAMDIDDEDGGTTTRYKDYGIHVDFSILEDDLQEDGSDECEAQLSEKINNLTSSLDKMAPNMRSADRLEATSARLNAVQKDFDQAKKVADRASKAFEEVRQKRMDLFNKAFQHISEQIGPVYKELTKTSSFPLGGSASLDVEDDEEPYLTGVKYHAMPPLKRFRDMEHLSGGEKTMAALALLFAVHTYAPSPFFVLDEVDAALDHANTTQLAQYVKEHAGPGMQFVVISLKTGLFQNSETLVGIMRDQGVNSSRALTLDLRKYQVA</sequence>
<dbReference type="Gene3D" id="6.10.140.920">
    <property type="match status" value="1"/>
</dbReference>
<feature type="region of interest" description="Disordered" evidence="12">
    <location>
        <begin position="78"/>
        <end position="118"/>
    </location>
</feature>
<dbReference type="Gene3D" id="3.40.50.300">
    <property type="entry name" value="P-loop containing nucleotide triphosphate hydrolases"/>
    <property type="match status" value="2"/>
</dbReference>
<keyword evidence="7 11" id="KW-0175">Coiled coil</keyword>
<feature type="coiled-coil region" evidence="11">
    <location>
        <begin position="435"/>
        <end position="525"/>
    </location>
</feature>
<protein>
    <recommendedName>
        <fullName evidence="10">Structural maintenance of chromosomes protein</fullName>
    </recommendedName>
</protein>
<feature type="compositionally biased region" description="Basic and acidic residues" evidence="12">
    <location>
        <begin position="109"/>
        <end position="118"/>
    </location>
</feature>
<gene>
    <name evidence="14" type="ORF">Slin15195_G004390</name>
</gene>
<evidence type="ECO:0000256" key="9">
    <source>
        <dbReference type="ARBA" id="ARBA00023306"/>
    </source>
</evidence>
<dbReference type="InterPro" id="IPR024704">
    <property type="entry name" value="SMC"/>
</dbReference>